<evidence type="ECO:0000256" key="1">
    <source>
        <dbReference type="SAM" id="MobiDB-lite"/>
    </source>
</evidence>
<protein>
    <submittedName>
        <fullName evidence="2">Uncharacterized protein</fullName>
    </submittedName>
</protein>
<name>A0A6A3LB92_9STRA</name>
<dbReference type="EMBL" id="QXFW01000411">
    <property type="protein sequence ID" value="KAE9013083.1"/>
    <property type="molecule type" value="Genomic_DNA"/>
</dbReference>
<feature type="region of interest" description="Disordered" evidence="1">
    <location>
        <begin position="361"/>
        <end position="385"/>
    </location>
</feature>
<evidence type="ECO:0000313" key="2">
    <source>
        <dbReference type="EMBL" id="KAE9013083.1"/>
    </source>
</evidence>
<evidence type="ECO:0000313" key="3">
    <source>
        <dbReference type="Proteomes" id="UP000460718"/>
    </source>
</evidence>
<proteinExistence type="predicted"/>
<organism evidence="2 3">
    <name type="scientific">Phytophthora fragariae</name>
    <dbReference type="NCBI Taxonomy" id="53985"/>
    <lineage>
        <taxon>Eukaryota</taxon>
        <taxon>Sar</taxon>
        <taxon>Stramenopiles</taxon>
        <taxon>Oomycota</taxon>
        <taxon>Peronosporomycetes</taxon>
        <taxon>Peronosporales</taxon>
        <taxon>Peronosporaceae</taxon>
        <taxon>Phytophthora</taxon>
    </lineage>
</organism>
<comment type="caution">
    <text evidence="2">The sequence shown here is derived from an EMBL/GenBank/DDBJ whole genome shotgun (WGS) entry which is preliminary data.</text>
</comment>
<feature type="region of interest" description="Disordered" evidence="1">
    <location>
        <begin position="1"/>
        <end position="28"/>
    </location>
</feature>
<sequence length="385" mass="43423">MGSLLSKSPPPPAPEQKRILSNGNESKPPTCESLFLDEVKVEPAAWSEEGLCRTIQRFFGLLPDSPGEALKKEQQYPMFTRRSAAFVFNAGNRSGAILVVQRLYRRYRRMRRWHEVSGHMLQLARDRLAAQRTQEQENISAASFRLLLVEGFAASKVCISGALKTIQLRLVLNSEAGECFLAWTPSRKKKPRIDLHDIEHVIPVRKEGNPEAPRLSKKVSYRRGIIIVCRSYHRGRVVLELATKRERNILLQGFERLLGEMISTEPTLDAVGALRNQHPRRQSVIEFFGTSEESLAREISTTDSSAHVIVTSLSPRRGSVAVYHPETNAPHLPHDSNTIVTDSVRADAKAIEHFYQTRFDESPDNAISLPPQPSRRSSRGIEARH</sequence>
<gene>
    <name evidence="2" type="ORF">PF011_g8638</name>
</gene>
<dbReference type="AlphaFoldDB" id="A0A6A3LB92"/>
<dbReference type="Proteomes" id="UP000460718">
    <property type="component" value="Unassembled WGS sequence"/>
</dbReference>
<reference evidence="2 3" key="1">
    <citation type="submission" date="2018-09" db="EMBL/GenBank/DDBJ databases">
        <title>Genomic investigation of the strawberry pathogen Phytophthora fragariae indicates pathogenicity is determined by transcriptional variation in three key races.</title>
        <authorList>
            <person name="Adams T.M."/>
            <person name="Armitage A.D."/>
            <person name="Sobczyk M.K."/>
            <person name="Bates H.J."/>
            <person name="Dunwell J.M."/>
            <person name="Nellist C.F."/>
            <person name="Harrison R.J."/>
        </authorList>
    </citation>
    <scope>NUCLEOTIDE SEQUENCE [LARGE SCALE GENOMIC DNA]</scope>
    <source>
        <strain evidence="2 3">SCRP245</strain>
    </source>
</reference>
<accession>A0A6A3LB92</accession>